<protein>
    <recommendedName>
        <fullName evidence="3">ArsR family transcriptional regulator</fullName>
    </recommendedName>
</protein>
<keyword evidence="2" id="KW-1185">Reference proteome</keyword>
<evidence type="ECO:0000313" key="1">
    <source>
        <dbReference type="EMBL" id="MBN7818709.1"/>
    </source>
</evidence>
<accession>A0ABS3CST1</accession>
<reference evidence="1 2" key="1">
    <citation type="submission" date="2021-03" db="EMBL/GenBank/DDBJ databases">
        <title>novel species isolated from a fishpond in China.</title>
        <authorList>
            <person name="Lu H."/>
            <person name="Cai Z."/>
        </authorList>
    </citation>
    <scope>NUCLEOTIDE SEQUENCE [LARGE SCALE GENOMIC DNA]</scope>
    <source>
        <strain evidence="1 2">Y57</strain>
    </source>
</reference>
<evidence type="ECO:0000313" key="2">
    <source>
        <dbReference type="Proteomes" id="UP000663992"/>
    </source>
</evidence>
<dbReference type="Proteomes" id="UP000663992">
    <property type="component" value="Unassembled WGS sequence"/>
</dbReference>
<comment type="caution">
    <text evidence="1">The sequence shown here is derived from an EMBL/GenBank/DDBJ whole genome shotgun (WGS) entry which is preliminary data.</text>
</comment>
<dbReference type="RefSeq" id="WP_206592546.1">
    <property type="nucleotide sequence ID" value="NZ_JAFKCS010000002.1"/>
</dbReference>
<sequence length="92" mass="10538">MDKLSKKHHQFLNWLAQGNFVDICTTVGRQLGKTVLSEPFSEKGLNASVNSCLVWGLLAQEELHIYGIRWSRLTLSEKGRELLKQHRSDTDE</sequence>
<gene>
    <name evidence="1" type="ORF">J0A65_02470</name>
</gene>
<dbReference type="EMBL" id="JAFKCS010000002">
    <property type="protein sequence ID" value="MBN7818709.1"/>
    <property type="molecule type" value="Genomic_DNA"/>
</dbReference>
<name>A0ABS3CST1_9ALTE</name>
<proteinExistence type="predicted"/>
<organism evidence="1 2">
    <name type="scientific">Bowmanella yangjiangensis</name>
    <dbReference type="NCBI Taxonomy" id="2811230"/>
    <lineage>
        <taxon>Bacteria</taxon>
        <taxon>Pseudomonadati</taxon>
        <taxon>Pseudomonadota</taxon>
        <taxon>Gammaproteobacteria</taxon>
        <taxon>Alteromonadales</taxon>
        <taxon>Alteromonadaceae</taxon>
        <taxon>Bowmanella</taxon>
    </lineage>
</organism>
<evidence type="ECO:0008006" key="3">
    <source>
        <dbReference type="Google" id="ProtNLM"/>
    </source>
</evidence>